<accession>A0A8S1EWD0</accession>
<dbReference type="InterPro" id="IPR035979">
    <property type="entry name" value="RBD_domain_sf"/>
</dbReference>
<dbReference type="Proteomes" id="UP000494206">
    <property type="component" value="Unassembled WGS sequence"/>
</dbReference>
<feature type="domain" description="RRM" evidence="4">
    <location>
        <begin position="272"/>
        <end position="348"/>
    </location>
</feature>
<keyword evidence="2 3" id="KW-0694">RNA-binding</keyword>
<dbReference type="OrthoDB" id="431068at2759"/>
<keyword evidence="1" id="KW-0677">Repeat</keyword>
<dbReference type="GO" id="GO:0003723">
    <property type="term" value="F:RNA binding"/>
    <property type="evidence" value="ECO:0007669"/>
    <property type="project" value="UniProtKB-UniRule"/>
</dbReference>
<evidence type="ECO:0000313" key="5">
    <source>
        <dbReference type="EMBL" id="CAB3404510.1"/>
    </source>
</evidence>
<comment type="caution">
    <text evidence="5">The sequence shown here is derived from an EMBL/GenBank/DDBJ whole genome shotgun (WGS) entry which is preliminary data.</text>
</comment>
<dbReference type="PROSITE" id="PS50102">
    <property type="entry name" value="RRM"/>
    <property type="match status" value="1"/>
</dbReference>
<dbReference type="AlphaFoldDB" id="A0A8S1EWD0"/>
<organism evidence="5 6">
    <name type="scientific">Caenorhabditis bovis</name>
    <dbReference type="NCBI Taxonomy" id="2654633"/>
    <lineage>
        <taxon>Eukaryota</taxon>
        <taxon>Metazoa</taxon>
        <taxon>Ecdysozoa</taxon>
        <taxon>Nematoda</taxon>
        <taxon>Chromadorea</taxon>
        <taxon>Rhabditida</taxon>
        <taxon>Rhabditina</taxon>
        <taxon>Rhabditomorpha</taxon>
        <taxon>Rhabditoidea</taxon>
        <taxon>Rhabditidae</taxon>
        <taxon>Peloderinae</taxon>
        <taxon>Caenorhabditis</taxon>
    </lineage>
</organism>
<evidence type="ECO:0000256" key="2">
    <source>
        <dbReference type="ARBA" id="ARBA00022884"/>
    </source>
</evidence>
<protein>
    <recommendedName>
        <fullName evidence="4">RRM domain-containing protein</fullName>
    </recommendedName>
</protein>
<evidence type="ECO:0000259" key="4">
    <source>
        <dbReference type="PROSITE" id="PS50102"/>
    </source>
</evidence>
<keyword evidence="6" id="KW-1185">Reference proteome</keyword>
<dbReference type="SUPFAM" id="SSF54928">
    <property type="entry name" value="RNA-binding domain, RBD"/>
    <property type="match status" value="3"/>
</dbReference>
<dbReference type="InterPro" id="IPR012677">
    <property type="entry name" value="Nucleotide-bd_a/b_plait_sf"/>
</dbReference>
<gene>
    <name evidence="5" type="ORF">CBOVIS_LOCUS6832</name>
</gene>
<dbReference type="InterPro" id="IPR050666">
    <property type="entry name" value="ESRP"/>
</dbReference>
<dbReference type="EMBL" id="CADEPM010000004">
    <property type="protein sequence ID" value="CAB3404510.1"/>
    <property type="molecule type" value="Genomic_DNA"/>
</dbReference>
<evidence type="ECO:0000256" key="1">
    <source>
        <dbReference type="ARBA" id="ARBA00022737"/>
    </source>
</evidence>
<dbReference type="Pfam" id="PF00076">
    <property type="entry name" value="RRM_1"/>
    <property type="match status" value="1"/>
</dbReference>
<dbReference type="Gene3D" id="3.30.70.330">
    <property type="match status" value="3"/>
</dbReference>
<proteinExistence type="predicted"/>
<dbReference type="PANTHER" id="PTHR13976">
    <property type="entry name" value="HETEROGENEOUS NUCLEAR RIBONUCLEOPROTEIN-RELATED"/>
    <property type="match status" value="1"/>
</dbReference>
<dbReference type="CDD" id="cd12507">
    <property type="entry name" value="RRM1_ESRPs_Fusilli"/>
    <property type="match status" value="1"/>
</dbReference>
<name>A0A8S1EWD0_9PELO</name>
<reference evidence="5 6" key="1">
    <citation type="submission" date="2020-04" db="EMBL/GenBank/DDBJ databases">
        <authorList>
            <person name="Laetsch R D."/>
            <person name="Stevens L."/>
            <person name="Kumar S."/>
            <person name="Blaxter L. M."/>
        </authorList>
    </citation>
    <scope>NUCLEOTIDE SEQUENCE [LARGE SCALE GENOMIC DNA]</scope>
</reference>
<evidence type="ECO:0000256" key="3">
    <source>
        <dbReference type="PROSITE-ProRule" id="PRU00176"/>
    </source>
</evidence>
<sequence>MNRPTSHPEQRLLLVRVSEDPNESHLIVTYFKRLHEEDANNNDTTPSSSSDDVDTIQFTVNITIEEITKFFDEHPFSHIFTIGPEPIRHYLIPLFVRNEQYVPHQLLHYYDILALNPMLQEIENSQIDIKVARRILDLNEEQLDKIHKIVDLEYKSAPITDETSPQINAENVVCRARGLPWQASDQHVAQFFAGLDIIPGGIALCLSSEGRRNGEVLVQFANQESRDLALKRHRNFLLSRYIEVYKATLDEFLHVASGSSSEAMEFLSQNGVIVRMRGLPYDCTDQQIKAFFEPLKPMENILFITRNDGRPTGDAFVQFSTDDECNQALQKHRQTIGQRYIELFKSTAAEVQQVMKRSKDPNTAVSASSSAIANATAAAAAAAAVAIPALLEQQDEKRRDCVRLRGLPYEAQVPHVITFLGEYAQMVKFHGVHMIFNNQGNPSGEAFIQMISEQAALATALAVHNKYMVVGKKKRYIEVFQCAPEDLNLQHLVKNGQAMSQPPVQFLPPPQALIGQQQQQFWTSYPSPPISPIVPGQISQFIVYGLTANITYQDLFNHFSTPEVSVENIAFTRFPSPICSGEALITVRSRQSPIKAPPNGVAPMQAPLLHNYPFPPHQYVPPSIIMEQ</sequence>
<dbReference type="SMART" id="SM00360">
    <property type="entry name" value="RRM"/>
    <property type="match status" value="3"/>
</dbReference>
<evidence type="ECO:0000313" key="6">
    <source>
        <dbReference type="Proteomes" id="UP000494206"/>
    </source>
</evidence>
<dbReference type="InterPro" id="IPR000504">
    <property type="entry name" value="RRM_dom"/>
</dbReference>